<dbReference type="PANTHER" id="PTHR44103:SF1">
    <property type="entry name" value="PROPROTEIN CONVERTASE P"/>
    <property type="match status" value="1"/>
</dbReference>
<evidence type="ECO:0008006" key="4">
    <source>
        <dbReference type="Google" id="ProtNLM"/>
    </source>
</evidence>
<gene>
    <name evidence="2" type="ORF">BRCON_0947</name>
</gene>
<dbReference type="InterPro" id="IPR028994">
    <property type="entry name" value="Integrin_alpha_N"/>
</dbReference>
<reference evidence="2 3" key="1">
    <citation type="submission" date="2018-05" db="EMBL/GenBank/DDBJ databases">
        <title>A metagenomic window into the 2 km-deep terrestrial subsurface aquifer revealed taxonomically and functionally diverse microbial community comprising novel uncultured bacterial lineages.</title>
        <authorList>
            <person name="Kadnikov V.V."/>
            <person name="Mardanov A.V."/>
            <person name="Beletsky A.V."/>
            <person name="Banks D."/>
            <person name="Pimenov N.V."/>
            <person name="Frank Y.A."/>
            <person name="Karnachuk O.V."/>
            <person name="Ravin N.V."/>
        </authorList>
    </citation>
    <scope>NUCLEOTIDE SEQUENCE [LARGE SCALE GENOMIC DNA]</scope>
    <source>
        <strain evidence="2">BY</strain>
    </source>
</reference>
<dbReference type="KEGG" id="schv:BRCON_0947"/>
<name>A0A2Z4Y3M9_SUMC1</name>
<dbReference type="Pfam" id="PF13517">
    <property type="entry name" value="FG-GAP_3"/>
    <property type="match status" value="1"/>
</dbReference>
<evidence type="ECO:0000256" key="1">
    <source>
        <dbReference type="ARBA" id="ARBA00022729"/>
    </source>
</evidence>
<dbReference type="PANTHER" id="PTHR44103">
    <property type="entry name" value="PROPROTEIN CONVERTASE P"/>
    <property type="match status" value="1"/>
</dbReference>
<organism evidence="2 3">
    <name type="scientific">Sumerlaea chitinivorans</name>
    <dbReference type="NCBI Taxonomy" id="2250252"/>
    <lineage>
        <taxon>Bacteria</taxon>
        <taxon>Candidatus Sumerlaeota</taxon>
        <taxon>Candidatus Sumerlaeia</taxon>
        <taxon>Candidatus Sumerlaeales</taxon>
        <taxon>Candidatus Sumerlaeaceae</taxon>
        <taxon>Candidatus Sumerlaea</taxon>
    </lineage>
</organism>
<evidence type="ECO:0000313" key="3">
    <source>
        <dbReference type="Proteomes" id="UP000262583"/>
    </source>
</evidence>
<sequence length="530" mass="59319">MAWCIKTLFGGLAFAGLLSGVVFGQPEFRESAINLPSSCEAIESRYDLNGDGRNDILVVFHRRILIFFQGTENTFPAAPSLELGQTIAIPEKYAAVSVGKVSRDRGLQLVFFSSDGVEFAPPAAFRTEASAASAFQPLLQRTIDLTTAPILRYLDAAVDMNADGRSELLVPNSDQLEVYEPDSEFRYSLKAKVPMPMSTRQQTLMHREPDLLGMPEFDENAPDFVRPLPSLKGWLALQFSMETNSPQFLVLDFDGDKRLDILTPNTVFYRNAKGAFDAVPSQLLQRIATSYAVFKSRIIAAPNLADFNGDGIWDTFSVESSAAKLTPRTDIAVYLGKPDRSFSTKPDFTLHTRDLAYSEIVPLGDINGDGALDIALFHLDFQPASMESQLRAYLRKGLDGELRFYLWDKQRNRFLDVYSFKQRVTVNYEMYGARQLFQQQAFINHDMDGDGKVDLVMKTGPQEISIYPNLGGNSGFDSKPKSVIRTRYPFSSLLVDDLNNDKIGDVIVTGFLPEHEGRTIYTFYLSALRR</sequence>
<protein>
    <recommendedName>
        <fullName evidence="4">VCBS repeat-containing protein</fullName>
    </recommendedName>
</protein>
<keyword evidence="1" id="KW-0732">Signal</keyword>
<dbReference type="InterPro" id="IPR013517">
    <property type="entry name" value="FG-GAP"/>
</dbReference>
<proteinExistence type="predicted"/>
<accession>A0A2Z4Y3M9</accession>
<evidence type="ECO:0000313" key="2">
    <source>
        <dbReference type="EMBL" id="AXA35724.1"/>
    </source>
</evidence>
<dbReference type="EMBL" id="CP030759">
    <property type="protein sequence ID" value="AXA35724.1"/>
    <property type="molecule type" value="Genomic_DNA"/>
</dbReference>
<dbReference type="SUPFAM" id="SSF69318">
    <property type="entry name" value="Integrin alpha N-terminal domain"/>
    <property type="match status" value="2"/>
</dbReference>
<dbReference type="Proteomes" id="UP000262583">
    <property type="component" value="Chromosome"/>
</dbReference>
<dbReference type="AlphaFoldDB" id="A0A2Z4Y3M9"/>
<dbReference type="Gene3D" id="2.130.10.130">
    <property type="entry name" value="Integrin alpha, N-terminal"/>
    <property type="match status" value="1"/>
</dbReference>